<dbReference type="Proteomes" id="UP000176479">
    <property type="component" value="Unassembled WGS sequence"/>
</dbReference>
<dbReference type="UniPathway" id="UPA00148">
    <property type="reaction ID" value="UER00233"/>
</dbReference>
<dbReference type="AlphaFoldDB" id="A0A1F6XVV7"/>
<evidence type="ECO:0000256" key="1">
    <source>
        <dbReference type="ARBA" id="ARBA00022679"/>
    </source>
</evidence>
<organism evidence="6 7">
    <name type="scientific">Candidatus Nomurabacteria bacterium RIFCSPLOWO2_02_FULL_40_10</name>
    <dbReference type="NCBI Taxonomy" id="1801786"/>
    <lineage>
        <taxon>Bacteria</taxon>
        <taxon>Candidatus Nomuraibacteriota</taxon>
    </lineage>
</organism>
<keyword evidence="1 4" id="KW-0808">Transferase</keyword>
<evidence type="ECO:0000256" key="3">
    <source>
        <dbReference type="ARBA" id="ARBA00022840"/>
    </source>
</evidence>
<evidence type="ECO:0000256" key="4">
    <source>
        <dbReference type="RuleBase" id="RU366026"/>
    </source>
</evidence>
<keyword evidence="3 4" id="KW-0067">ATP-binding</keyword>
<dbReference type="Pfam" id="PF01923">
    <property type="entry name" value="Cob_adeno_trans"/>
    <property type="match status" value="1"/>
</dbReference>
<keyword evidence="4" id="KW-0169">Cobalamin biosynthesis</keyword>
<accession>A0A1F6XVV7</accession>
<dbReference type="InterPro" id="IPR016030">
    <property type="entry name" value="CblAdoTrfase-like"/>
</dbReference>
<comment type="catalytic activity">
    <reaction evidence="4">
        <text>2 cob(II)yrinate a,c diamide + reduced [electron-transfer flavoprotein] + 2 ATP = 2 adenosylcob(III)yrinate a,c-diamide + 2 triphosphate + oxidized [electron-transfer flavoprotein] + 3 H(+)</text>
        <dbReference type="Rhea" id="RHEA:11528"/>
        <dbReference type="Rhea" id="RHEA-COMP:10685"/>
        <dbReference type="Rhea" id="RHEA-COMP:10686"/>
        <dbReference type="ChEBI" id="CHEBI:15378"/>
        <dbReference type="ChEBI" id="CHEBI:18036"/>
        <dbReference type="ChEBI" id="CHEBI:30616"/>
        <dbReference type="ChEBI" id="CHEBI:57692"/>
        <dbReference type="ChEBI" id="CHEBI:58307"/>
        <dbReference type="ChEBI" id="CHEBI:58503"/>
        <dbReference type="ChEBI" id="CHEBI:58537"/>
        <dbReference type="EC" id="2.5.1.17"/>
    </reaction>
</comment>
<comment type="catalytic activity">
    <reaction evidence="4">
        <text>2 cob(II)alamin + reduced [electron-transfer flavoprotein] + 2 ATP = 2 adenosylcob(III)alamin + 2 triphosphate + oxidized [electron-transfer flavoprotein] + 3 H(+)</text>
        <dbReference type="Rhea" id="RHEA:28671"/>
        <dbReference type="Rhea" id="RHEA-COMP:10685"/>
        <dbReference type="Rhea" id="RHEA-COMP:10686"/>
        <dbReference type="ChEBI" id="CHEBI:15378"/>
        <dbReference type="ChEBI" id="CHEBI:16304"/>
        <dbReference type="ChEBI" id="CHEBI:18036"/>
        <dbReference type="ChEBI" id="CHEBI:18408"/>
        <dbReference type="ChEBI" id="CHEBI:30616"/>
        <dbReference type="ChEBI" id="CHEBI:57692"/>
        <dbReference type="ChEBI" id="CHEBI:58307"/>
        <dbReference type="EC" id="2.5.1.17"/>
    </reaction>
</comment>
<reference evidence="6 7" key="1">
    <citation type="journal article" date="2016" name="Nat. Commun.">
        <title>Thousands of microbial genomes shed light on interconnected biogeochemical processes in an aquifer system.</title>
        <authorList>
            <person name="Anantharaman K."/>
            <person name="Brown C.T."/>
            <person name="Hug L.A."/>
            <person name="Sharon I."/>
            <person name="Castelle C.J."/>
            <person name="Probst A.J."/>
            <person name="Thomas B.C."/>
            <person name="Singh A."/>
            <person name="Wilkins M.J."/>
            <person name="Karaoz U."/>
            <person name="Brodie E.L."/>
            <person name="Williams K.H."/>
            <person name="Hubbard S.S."/>
            <person name="Banfield J.F."/>
        </authorList>
    </citation>
    <scope>NUCLEOTIDE SEQUENCE [LARGE SCALE GENOMIC DNA]</scope>
</reference>
<dbReference type="GO" id="GO:0005524">
    <property type="term" value="F:ATP binding"/>
    <property type="evidence" value="ECO:0007669"/>
    <property type="project" value="UniProtKB-UniRule"/>
</dbReference>
<dbReference type="InterPro" id="IPR029499">
    <property type="entry name" value="PduO-typ"/>
</dbReference>
<evidence type="ECO:0000313" key="6">
    <source>
        <dbReference type="EMBL" id="OGI98259.1"/>
    </source>
</evidence>
<dbReference type="SUPFAM" id="SSF89028">
    <property type="entry name" value="Cobalamin adenosyltransferase-like"/>
    <property type="match status" value="1"/>
</dbReference>
<sequence length="202" mass="22419">MLYTKKGDNGTTKLFDCPRGVRMSKASLVFETLGTIDELNSSIGYAKTLCKKYNLTLGTKNGRALYGEILEIFQQNLFCIQAELGGSEVCISEKQILFLEEVIYEVETLLLPLKSFIIPGGGEAGAYLDVARTIARRAERECVILREKKPARNAYSIAVAGGERKISSASLTFLNRLSSALYALARFANYQEGYTEKNPDYK</sequence>
<dbReference type="NCBIfam" id="TIGR00636">
    <property type="entry name" value="PduO_Nterm"/>
    <property type="match status" value="1"/>
</dbReference>
<dbReference type="InterPro" id="IPR036451">
    <property type="entry name" value="CblAdoTrfase-like_sf"/>
</dbReference>
<keyword evidence="2 4" id="KW-0547">Nucleotide-binding</keyword>
<protein>
    <recommendedName>
        <fullName evidence="4">Corrinoid adenosyltransferase</fullName>
        <ecNumber evidence="4">2.5.1.17</ecNumber>
    </recommendedName>
    <alternativeName>
        <fullName evidence="4">Cob(II)alamin adenosyltransferase</fullName>
    </alternativeName>
    <alternativeName>
        <fullName evidence="4">Cob(II)yrinic acid a,c-diamide adenosyltransferase</fullName>
    </alternativeName>
    <alternativeName>
        <fullName evidence="4">Cobinamide/cobalamin adenosyltransferase</fullName>
    </alternativeName>
</protein>
<dbReference type="PANTHER" id="PTHR12213">
    <property type="entry name" value="CORRINOID ADENOSYLTRANSFERASE"/>
    <property type="match status" value="1"/>
</dbReference>
<proteinExistence type="inferred from homology"/>
<dbReference type="EMBL" id="MFVK01000039">
    <property type="protein sequence ID" value="OGI98259.1"/>
    <property type="molecule type" value="Genomic_DNA"/>
</dbReference>
<name>A0A1F6XVV7_9BACT</name>
<gene>
    <name evidence="6" type="ORF">A3H53_03920</name>
</gene>
<comment type="caution">
    <text evidence="6">The sequence shown here is derived from an EMBL/GenBank/DDBJ whole genome shotgun (WGS) entry which is preliminary data.</text>
</comment>
<evidence type="ECO:0000259" key="5">
    <source>
        <dbReference type="Pfam" id="PF01923"/>
    </source>
</evidence>
<dbReference type="GO" id="GO:0009236">
    <property type="term" value="P:cobalamin biosynthetic process"/>
    <property type="evidence" value="ECO:0007669"/>
    <property type="project" value="UniProtKB-UniRule"/>
</dbReference>
<dbReference type="Gene3D" id="1.20.1200.10">
    <property type="entry name" value="Cobalamin adenosyltransferase-like"/>
    <property type="match status" value="1"/>
</dbReference>
<feature type="domain" description="Cobalamin adenosyltransferase-like" evidence="5">
    <location>
        <begin position="2"/>
        <end position="188"/>
    </location>
</feature>
<dbReference type="GO" id="GO:0008817">
    <property type="term" value="F:corrinoid adenosyltransferase activity"/>
    <property type="evidence" value="ECO:0007669"/>
    <property type="project" value="UniProtKB-UniRule"/>
</dbReference>
<evidence type="ECO:0000313" key="7">
    <source>
        <dbReference type="Proteomes" id="UP000176479"/>
    </source>
</evidence>
<dbReference type="PANTHER" id="PTHR12213:SF0">
    <property type="entry name" value="CORRINOID ADENOSYLTRANSFERASE MMAB"/>
    <property type="match status" value="1"/>
</dbReference>
<dbReference type="EC" id="2.5.1.17" evidence="4"/>
<comment type="similarity">
    <text evidence="4">Belongs to the Cob(I)alamin adenosyltransferase family.</text>
</comment>
<comment type="pathway">
    <text evidence="4">Cofactor biosynthesis; adenosylcobalamin biosynthesis; adenosylcobalamin from cob(II)yrinate a,c-diamide: step 2/7.</text>
</comment>
<evidence type="ECO:0000256" key="2">
    <source>
        <dbReference type="ARBA" id="ARBA00022741"/>
    </source>
</evidence>